<sequence length="266" mass="27625">MQSHETPGRPGINSTHSTISPDAVSQRPSSSPSASALSGIVTEELLGFSFAAIVEAGEELEEAAMVAKLDLYWLDLVGVCPLFGEEIKPTDGEDIETERLNTRRDDTRLLPLNDGIREADPGDGVILITRAGAHMRLGWVELGVSKPEAGRSTEESESHLGAGVPESSLALGSVDLEGDRGDAVPSDIVEETAEFAVVPGLVVGVSRSSLVPGSCDLGGDRGDAVAGDNVEETAEFAVVVLHLVAGVYGSSLAPVTLTVIAGERQS</sequence>
<dbReference type="HOGENOM" id="CLU_1046607_0_0_1"/>
<name>A0A0C3KZX7_9AGAM</name>
<evidence type="ECO:0000313" key="2">
    <source>
        <dbReference type="EMBL" id="KIO26963.1"/>
    </source>
</evidence>
<proteinExistence type="predicted"/>
<dbReference type="AlphaFoldDB" id="A0A0C3KZX7"/>
<feature type="region of interest" description="Disordered" evidence="1">
    <location>
        <begin position="1"/>
        <end position="35"/>
    </location>
</feature>
<reference evidence="3" key="2">
    <citation type="submission" date="2015-01" db="EMBL/GenBank/DDBJ databases">
        <title>Evolutionary Origins and Diversification of the Mycorrhizal Mutualists.</title>
        <authorList>
            <consortium name="DOE Joint Genome Institute"/>
            <consortium name="Mycorrhizal Genomics Consortium"/>
            <person name="Kohler A."/>
            <person name="Kuo A."/>
            <person name="Nagy L.G."/>
            <person name="Floudas D."/>
            <person name="Copeland A."/>
            <person name="Barry K.W."/>
            <person name="Cichocki N."/>
            <person name="Veneault-Fourrey C."/>
            <person name="LaButti K."/>
            <person name="Lindquist E.A."/>
            <person name="Lipzen A."/>
            <person name="Lundell T."/>
            <person name="Morin E."/>
            <person name="Murat C."/>
            <person name="Riley R."/>
            <person name="Ohm R."/>
            <person name="Sun H."/>
            <person name="Tunlid A."/>
            <person name="Henrissat B."/>
            <person name="Grigoriev I.V."/>
            <person name="Hibbett D.S."/>
            <person name="Martin F."/>
        </authorList>
    </citation>
    <scope>NUCLEOTIDE SEQUENCE [LARGE SCALE GENOMIC DNA]</scope>
    <source>
        <strain evidence="3">MUT 4182</strain>
    </source>
</reference>
<dbReference type="Proteomes" id="UP000054248">
    <property type="component" value="Unassembled WGS sequence"/>
</dbReference>
<organism evidence="2 3">
    <name type="scientific">Tulasnella calospora MUT 4182</name>
    <dbReference type="NCBI Taxonomy" id="1051891"/>
    <lineage>
        <taxon>Eukaryota</taxon>
        <taxon>Fungi</taxon>
        <taxon>Dikarya</taxon>
        <taxon>Basidiomycota</taxon>
        <taxon>Agaricomycotina</taxon>
        <taxon>Agaricomycetes</taxon>
        <taxon>Cantharellales</taxon>
        <taxon>Tulasnellaceae</taxon>
        <taxon>Tulasnella</taxon>
    </lineage>
</organism>
<evidence type="ECO:0000313" key="3">
    <source>
        <dbReference type="Proteomes" id="UP000054248"/>
    </source>
</evidence>
<evidence type="ECO:0000256" key="1">
    <source>
        <dbReference type="SAM" id="MobiDB-lite"/>
    </source>
</evidence>
<accession>A0A0C3KZX7</accession>
<dbReference type="EMBL" id="KN823016">
    <property type="protein sequence ID" value="KIO26963.1"/>
    <property type="molecule type" value="Genomic_DNA"/>
</dbReference>
<gene>
    <name evidence="2" type="ORF">M407DRAFT_7541</name>
</gene>
<protein>
    <submittedName>
        <fullName evidence="2">Uncharacterized protein</fullName>
    </submittedName>
</protein>
<reference evidence="2 3" key="1">
    <citation type="submission" date="2014-04" db="EMBL/GenBank/DDBJ databases">
        <authorList>
            <consortium name="DOE Joint Genome Institute"/>
            <person name="Kuo A."/>
            <person name="Girlanda M."/>
            <person name="Perotto S."/>
            <person name="Kohler A."/>
            <person name="Nagy L.G."/>
            <person name="Floudas D."/>
            <person name="Copeland A."/>
            <person name="Barry K.W."/>
            <person name="Cichocki N."/>
            <person name="Veneault-Fourrey C."/>
            <person name="LaButti K."/>
            <person name="Lindquist E.A."/>
            <person name="Lipzen A."/>
            <person name="Lundell T."/>
            <person name="Morin E."/>
            <person name="Murat C."/>
            <person name="Sun H."/>
            <person name="Tunlid A."/>
            <person name="Henrissat B."/>
            <person name="Grigoriev I.V."/>
            <person name="Hibbett D.S."/>
            <person name="Martin F."/>
            <person name="Nordberg H.P."/>
            <person name="Cantor M.N."/>
            <person name="Hua S.X."/>
        </authorList>
    </citation>
    <scope>NUCLEOTIDE SEQUENCE [LARGE SCALE GENOMIC DNA]</scope>
    <source>
        <strain evidence="2 3">MUT 4182</strain>
    </source>
</reference>
<keyword evidence="3" id="KW-1185">Reference proteome</keyword>